<gene>
    <name evidence="7" type="primary">EBP2</name>
    <name evidence="7" type="ORF">TWF718_011219</name>
</gene>
<keyword evidence="4" id="KW-0175">Coiled coil</keyword>
<proteinExistence type="inferred from homology"/>
<accession>A0AAN8RKH8</accession>
<feature type="region of interest" description="Disordered" evidence="6">
    <location>
        <begin position="316"/>
        <end position="419"/>
    </location>
</feature>
<dbReference type="GO" id="GO:0034399">
    <property type="term" value="C:nuclear periphery"/>
    <property type="evidence" value="ECO:0007669"/>
    <property type="project" value="TreeGrafter"/>
</dbReference>
<dbReference type="EMBL" id="JAVHNR010000009">
    <property type="protein sequence ID" value="KAK6333407.1"/>
    <property type="molecule type" value="Genomic_DNA"/>
</dbReference>
<feature type="compositionally biased region" description="Acidic residues" evidence="6">
    <location>
        <begin position="86"/>
        <end position="108"/>
    </location>
</feature>
<keyword evidence="8" id="KW-1185">Reference proteome</keyword>
<dbReference type="PANTHER" id="PTHR13028">
    <property type="entry name" value="RRNA PROCESSING PROTEIN EBNA1-BINDING PROTEIN-RELATED"/>
    <property type="match status" value="1"/>
</dbReference>
<keyword evidence="5" id="KW-0539">Nucleus</keyword>
<organism evidence="7 8">
    <name type="scientific">Orbilia javanica</name>
    <dbReference type="NCBI Taxonomy" id="47235"/>
    <lineage>
        <taxon>Eukaryota</taxon>
        <taxon>Fungi</taxon>
        <taxon>Dikarya</taxon>
        <taxon>Ascomycota</taxon>
        <taxon>Pezizomycotina</taxon>
        <taxon>Orbiliomycetes</taxon>
        <taxon>Orbiliales</taxon>
        <taxon>Orbiliaceae</taxon>
        <taxon>Orbilia</taxon>
    </lineage>
</organism>
<evidence type="ECO:0000313" key="7">
    <source>
        <dbReference type="EMBL" id="KAK6333407.1"/>
    </source>
</evidence>
<evidence type="ECO:0000256" key="1">
    <source>
        <dbReference type="ARBA" id="ARBA00004604"/>
    </source>
</evidence>
<evidence type="ECO:0000313" key="8">
    <source>
        <dbReference type="Proteomes" id="UP001313282"/>
    </source>
</evidence>
<feature type="compositionally biased region" description="Basic and acidic residues" evidence="6">
    <location>
        <begin position="336"/>
        <end position="353"/>
    </location>
</feature>
<dbReference type="Proteomes" id="UP001313282">
    <property type="component" value="Unassembled WGS sequence"/>
</dbReference>
<feature type="compositionally biased region" description="Basic and acidic residues" evidence="6">
    <location>
        <begin position="13"/>
        <end position="29"/>
    </location>
</feature>
<comment type="similarity">
    <text evidence="2">Belongs to the EBP2 family.</text>
</comment>
<keyword evidence="3" id="KW-0690">Ribosome biogenesis</keyword>
<dbReference type="GO" id="GO:0030687">
    <property type="term" value="C:preribosome, large subunit precursor"/>
    <property type="evidence" value="ECO:0007669"/>
    <property type="project" value="TreeGrafter"/>
</dbReference>
<evidence type="ECO:0000256" key="2">
    <source>
        <dbReference type="ARBA" id="ARBA00007336"/>
    </source>
</evidence>
<comment type="subcellular location">
    <subcellularLocation>
        <location evidence="1">Nucleus</location>
        <location evidence="1">Nucleolus</location>
    </subcellularLocation>
</comment>
<evidence type="ECO:0000256" key="6">
    <source>
        <dbReference type="SAM" id="MobiDB-lite"/>
    </source>
</evidence>
<feature type="compositionally biased region" description="Acidic residues" evidence="6">
    <location>
        <begin position="40"/>
        <end position="76"/>
    </location>
</feature>
<sequence length="419" mass="47136">MAKAKLRQILAADKGKVPYLEKQKKLQKEARKRKRVQDEKEADEDDVSGEEEEEKMEVDGEWESESDEEDSEDDERVIDMSKLEDSDSEEEDDDDDDDDEDEEDEGEEEAKKPRNGILKSSKATTAADKDEAKEDDDEEDEEDDEDIPLSEISEEDQDPEADIIPRQKLTIDNHSALTASQASIALPIKKSTSFSLHHTITTSTPVEIKDVHDDLTRELAFYTQALDAAKQGRALLLAEGAPFTRPTDYFAEMVKSEEHMGKIKEKIKEQAAMKQASADAKRQRDLKKFGKQVQVARLQERQKEKREMLDKINVLKRKRAGADLGDENEGDPFDIAIEKAEKVNGREGRDRRGGPNAKRQKKNEKFGYGGKKKFSKSGDAVSSGDLGGFNSKGMKKNSFGSGKKAKAPRPGKSKRQARR</sequence>
<dbReference type="Pfam" id="PF05890">
    <property type="entry name" value="Ebp2"/>
    <property type="match status" value="1"/>
</dbReference>
<evidence type="ECO:0000256" key="5">
    <source>
        <dbReference type="ARBA" id="ARBA00023242"/>
    </source>
</evidence>
<dbReference type="AlphaFoldDB" id="A0AAN8RKH8"/>
<evidence type="ECO:0000256" key="3">
    <source>
        <dbReference type="ARBA" id="ARBA00022517"/>
    </source>
</evidence>
<dbReference type="PANTHER" id="PTHR13028:SF0">
    <property type="entry name" value="RRNA-PROCESSING PROTEIN EBP2-RELATED"/>
    <property type="match status" value="1"/>
</dbReference>
<dbReference type="GO" id="GO:0005730">
    <property type="term" value="C:nucleolus"/>
    <property type="evidence" value="ECO:0007669"/>
    <property type="project" value="UniProtKB-SubCell"/>
</dbReference>
<name>A0AAN8RKH8_9PEZI</name>
<reference evidence="7 8" key="1">
    <citation type="submission" date="2019-10" db="EMBL/GenBank/DDBJ databases">
        <authorList>
            <person name="Palmer J.M."/>
        </authorList>
    </citation>
    <scope>NUCLEOTIDE SEQUENCE [LARGE SCALE GENOMIC DNA]</scope>
    <source>
        <strain evidence="7 8">TWF718</strain>
    </source>
</reference>
<feature type="compositionally biased region" description="Basic residues" evidence="6">
    <location>
        <begin position="403"/>
        <end position="419"/>
    </location>
</feature>
<dbReference type="GO" id="GO:0042273">
    <property type="term" value="P:ribosomal large subunit biogenesis"/>
    <property type="evidence" value="ECO:0007669"/>
    <property type="project" value="TreeGrafter"/>
</dbReference>
<evidence type="ECO:0000256" key="4">
    <source>
        <dbReference type="ARBA" id="ARBA00023054"/>
    </source>
</evidence>
<feature type="region of interest" description="Disordered" evidence="6">
    <location>
        <begin position="1"/>
        <end position="165"/>
    </location>
</feature>
<feature type="compositionally biased region" description="Acidic residues" evidence="6">
    <location>
        <begin position="133"/>
        <end position="161"/>
    </location>
</feature>
<protein>
    <submittedName>
        <fullName evidence="7">rRNA-processing protein and EBNA1-binding protein ebp2</fullName>
    </submittedName>
</protein>
<dbReference type="InterPro" id="IPR008610">
    <property type="entry name" value="Ebp2"/>
</dbReference>
<comment type="caution">
    <text evidence="7">The sequence shown here is derived from an EMBL/GenBank/DDBJ whole genome shotgun (WGS) entry which is preliminary data.</text>
</comment>
<dbReference type="GO" id="GO:0006364">
    <property type="term" value="P:rRNA processing"/>
    <property type="evidence" value="ECO:0007669"/>
    <property type="project" value="TreeGrafter"/>
</dbReference>